<dbReference type="SUPFAM" id="SSF55785">
    <property type="entry name" value="PYP-like sensor domain (PAS domain)"/>
    <property type="match status" value="1"/>
</dbReference>
<dbReference type="PANTHER" id="PTHR43547">
    <property type="entry name" value="TWO-COMPONENT HISTIDINE KINASE"/>
    <property type="match status" value="1"/>
</dbReference>
<dbReference type="RefSeq" id="WP_197955984.1">
    <property type="nucleotide sequence ID" value="NZ_CP065668.1"/>
</dbReference>
<keyword evidence="4 7" id="KW-0597">Phosphoprotein</keyword>
<evidence type="ECO:0000256" key="2">
    <source>
        <dbReference type="ARBA" id="ARBA00004429"/>
    </source>
</evidence>
<dbReference type="Pfam" id="PF02518">
    <property type="entry name" value="HATPase_c"/>
    <property type="match status" value="2"/>
</dbReference>
<dbReference type="EMBL" id="CP065668">
    <property type="protein sequence ID" value="QPS08800.1"/>
    <property type="molecule type" value="Genomic_DNA"/>
</dbReference>
<evidence type="ECO:0000256" key="3">
    <source>
        <dbReference type="ARBA" id="ARBA00012438"/>
    </source>
</evidence>
<feature type="modified residue" description="4-aspartylphosphate" evidence="7">
    <location>
        <position position="1222"/>
    </location>
</feature>
<dbReference type="Gene3D" id="1.10.287.130">
    <property type="match status" value="2"/>
</dbReference>
<protein>
    <recommendedName>
        <fullName evidence="3">histidine kinase</fullName>
        <ecNumber evidence="3">2.7.13.3</ecNumber>
    </recommendedName>
</protein>
<feature type="domain" description="PAC" evidence="10">
    <location>
        <begin position="870"/>
        <end position="922"/>
    </location>
</feature>
<dbReference type="PANTHER" id="PTHR43547:SF2">
    <property type="entry name" value="HYBRID SIGNAL TRANSDUCTION HISTIDINE KINASE C"/>
    <property type="match status" value="1"/>
</dbReference>
<dbReference type="SMART" id="SM00448">
    <property type="entry name" value="REC"/>
    <property type="match status" value="2"/>
</dbReference>
<feature type="domain" description="Histidine kinase" evidence="8">
    <location>
        <begin position="933"/>
        <end position="1151"/>
    </location>
</feature>
<dbReference type="SUPFAM" id="SSF47384">
    <property type="entry name" value="Homodimeric domain of signal transducing histidine kinase"/>
    <property type="match status" value="2"/>
</dbReference>
<dbReference type="PROSITE" id="PS50110">
    <property type="entry name" value="RESPONSE_REGULATORY"/>
    <property type="match status" value="2"/>
</dbReference>
<evidence type="ECO:0000256" key="7">
    <source>
        <dbReference type="PROSITE-ProRule" id="PRU00169"/>
    </source>
</evidence>
<dbReference type="InterPro" id="IPR036890">
    <property type="entry name" value="HATPase_C_sf"/>
</dbReference>
<feature type="domain" description="Histidine kinase" evidence="8">
    <location>
        <begin position="380"/>
        <end position="607"/>
    </location>
</feature>
<comment type="catalytic activity">
    <reaction evidence="1">
        <text>ATP + protein L-histidine = ADP + protein N-phospho-L-histidine.</text>
        <dbReference type="EC" id="2.7.13.3"/>
    </reaction>
</comment>
<dbReference type="InterPro" id="IPR011006">
    <property type="entry name" value="CheY-like_superfamily"/>
</dbReference>
<dbReference type="GO" id="GO:0005886">
    <property type="term" value="C:plasma membrane"/>
    <property type="evidence" value="ECO:0007669"/>
    <property type="project" value="UniProtKB-SubCell"/>
</dbReference>
<dbReference type="CDD" id="cd17580">
    <property type="entry name" value="REC_2_DhkD-like"/>
    <property type="match status" value="1"/>
</dbReference>
<evidence type="ECO:0000256" key="5">
    <source>
        <dbReference type="ARBA" id="ARBA00022679"/>
    </source>
</evidence>
<evidence type="ECO:0000259" key="9">
    <source>
        <dbReference type="PROSITE" id="PS50110"/>
    </source>
</evidence>
<evidence type="ECO:0000313" key="11">
    <source>
        <dbReference type="EMBL" id="QPS08800.1"/>
    </source>
</evidence>
<dbReference type="InterPro" id="IPR003594">
    <property type="entry name" value="HATPase_dom"/>
</dbReference>
<dbReference type="SMART" id="SM00388">
    <property type="entry name" value="HisKA"/>
    <property type="match status" value="2"/>
</dbReference>
<dbReference type="Pfam" id="PF08448">
    <property type="entry name" value="PAS_4"/>
    <property type="match status" value="1"/>
</dbReference>
<feature type="domain" description="Response regulatory" evidence="9">
    <location>
        <begin position="1173"/>
        <end position="1289"/>
    </location>
</feature>
<dbReference type="EC" id="2.7.13.3" evidence="3"/>
<dbReference type="InterPro" id="IPR003661">
    <property type="entry name" value="HisK_dim/P_dom"/>
</dbReference>
<evidence type="ECO:0000256" key="6">
    <source>
        <dbReference type="ARBA" id="ARBA00022777"/>
    </source>
</evidence>
<dbReference type="InterPro" id="IPR001789">
    <property type="entry name" value="Sig_transdc_resp-reg_receiver"/>
</dbReference>
<organism evidence="11 12">
    <name type="scientific">Delftia acidovorans</name>
    <name type="common">Pseudomonas acidovorans</name>
    <name type="synonym">Comamonas acidovorans</name>
    <dbReference type="NCBI Taxonomy" id="80866"/>
    <lineage>
        <taxon>Bacteria</taxon>
        <taxon>Pseudomonadati</taxon>
        <taxon>Pseudomonadota</taxon>
        <taxon>Betaproteobacteria</taxon>
        <taxon>Burkholderiales</taxon>
        <taxon>Comamonadaceae</taxon>
        <taxon>Delftia</taxon>
    </lineage>
</organism>
<proteinExistence type="predicted"/>
<dbReference type="InterPro" id="IPR013656">
    <property type="entry name" value="PAS_4"/>
</dbReference>
<comment type="subcellular location">
    <subcellularLocation>
        <location evidence="2">Cell inner membrane</location>
        <topology evidence="2">Multi-pass membrane protein</topology>
    </subcellularLocation>
</comment>
<dbReference type="SUPFAM" id="SSF52172">
    <property type="entry name" value="CheY-like"/>
    <property type="match status" value="2"/>
</dbReference>
<dbReference type="InterPro" id="IPR005467">
    <property type="entry name" value="His_kinase_dom"/>
</dbReference>
<dbReference type="InterPro" id="IPR035965">
    <property type="entry name" value="PAS-like_dom_sf"/>
</dbReference>
<dbReference type="PRINTS" id="PR00344">
    <property type="entry name" value="BCTRLSENSOR"/>
</dbReference>
<dbReference type="Proteomes" id="UP000594778">
    <property type="component" value="Chromosome"/>
</dbReference>
<dbReference type="SMART" id="SM00387">
    <property type="entry name" value="HATPase_c"/>
    <property type="match status" value="2"/>
</dbReference>
<feature type="modified residue" description="4-aspartylphosphate" evidence="7">
    <location>
        <position position="709"/>
    </location>
</feature>
<gene>
    <name evidence="11" type="ORF">I6G66_01700</name>
</gene>
<dbReference type="PROSITE" id="PS50113">
    <property type="entry name" value="PAC"/>
    <property type="match status" value="1"/>
</dbReference>
<dbReference type="InterPro" id="IPR004358">
    <property type="entry name" value="Sig_transdc_His_kin-like_C"/>
</dbReference>
<dbReference type="NCBIfam" id="TIGR00229">
    <property type="entry name" value="sensory_box"/>
    <property type="match status" value="1"/>
</dbReference>
<evidence type="ECO:0000259" key="10">
    <source>
        <dbReference type="PROSITE" id="PS50113"/>
    </source>
</evidence>
<reference evidence="11 12" key="1">
    <citation type="submission" date="2020-12" db="EMBL/GenBank/DDBJ databases">
        <title>FDA dAtabase for Regulatory Grade micrObial Sequences (FDA-ARGOS): Supporting development and validation of Infectious Disease Dx tests.</title>
        <authorList>
            <person name="Sproer C."/>
            <person name="Gronow S."/>
            <person name="Severitt S."/>
            <person name="Schroder I."/>
            <person name="Tallon L."/>
            <person name="Sadzewicz L."/>
            <person name="Zhao X."/>
            <person name="Boylan J."/>
            <person name="Ott S."/>
            <person name="Bowen H."/>
            <person name="Vavikolanu K."/>
            <person name="Mehta A."/>
            <person name="Aluvathingal J."/>
            <person name="Nadendla S."/>
            <person name="Lowell S."/>
            <person name="Myers T."/>
            <person name="Yan Y."/>
            <person name="Sichtig H."/>
        </authorList>
    </citation>
    <scope>NUCLEOTIDE SEQUENCE [LARGE SCALE GENOMIC DNA]</scope>
    <source>
        <strain evidence="11 12">FDAARGOS_909</strain>
    </source>
</reference>
<dbReference type="SUPFAM" id="SSF55874">
    <property type="entry name" value="ATPase domain of HSP90 chaperone/DNA topoisomerase II/histidine kinase"/>
    <property type="match status" value="2"/>
</dbReference>
<dbReference type="FunFam" id="3.30.565.10:FF:000006">
    <property type="entry name" value="Sensor histidine kinase WalK"/>
    <property type="match status" value="2"/>
</dbReference>
<evidence type="ECO:0000259" key="8">
    <source>
        <dbReference type="PROSITE" id="PS50109"/>
    </source>
</evidence>
<dbReference type="Pfam" id="PF00072">
    <property type="entry name" value="Response_reg"/>
    <property type="match status" value="2"/>
</dbReference>
<dbReference type="Gene3D" id="3.30.565.10">
    <property type="entry name" value="Histidine kinase-like ATPase, C-terminal domain"/>
    <property type="match status" value="2"/>
</dbReference>
<dbReference type="SUPFAM" id="SSF55781">
    <property type="entry name" value="GAF domain-like"/>
    <property type="match status" value="1"/>
</dbReference>
<dbReference type="InterPro" id="IPR000014">
    <property type="entry name" value="PAS"/>
</dbReference>
<evidence type="ECO:0000313" key="12">
    <source>
        <dbReference type="Proteomes" id="UP000594778"/>
    </source>
</evidence>
<dbReference type="InterPro" id="IPR036097">
    <property type="entry name" value="HisK_dim/P_sf"/>
</dbReference>
<feature type="domain" description="Response regulatory" evidence="9">
    <location>
        <begin position="661"/>
        <end position="776"/>
    </location>
</feature>
<dbReference type="CDD" id="cd00082">
    <property type="entry name" value="HisKA"/>
    <property type="match status" value="2"/>
</dbReference>
<dbReference type="InterPro" id="IPR000700">
    <property type="entry name" value="PAS-assoc_C"/>
</dbReference>
<keyword evidence="6" id="KW-0418">Kinase</keyword>
<evidence type="ECO:0000256" key="4">
    <source>
        <dbReference type="ARBA" id="ARBA00022553"/>
    </source>
</evidence>
<keyword evidence="5" id="KW-0808">Transferase</keyword>
<dbReference type="Pfam" id="PF00512">
    <property type="entry name" value="HisKA"/>
    <property type="match status" value="2"/>
</dbReference>
<dbReference type="CDD" id="cd00075">
    <property type="entry name" value="HATPase"/>
    <property type="match status" value="1"/>
</dbReference>
<sequence length="1292" mass="140786">MNSEDSFRFLPQRGEMPARVRSHDWAATPLGSPDGWPQNLRNAVSLALGSRFPITIWWGEDFRLIYNDGYIPFLGTSKHPQALGQAGAHCWSEIWSDIGPMLEGVMRTGEATWSTDARYFFDRDLPQEEVFVTFTYGPILADDGVTVQGVFCPCTETTEKIVSRRRLETLHRLGIRTLDMHNARDAAQKVCAVLDENPYDVPFAIIYECVDIPAAGSAGASGPAFRMLCATGMGLDMELAADPSRWPLDRAVQSDPSDRADLTDRANQANQAYQAAQPGQPANVELACLGLSLPGGPWPEASRLARIVPVRWSGDGQVSGVMVLGVSPRRPLDVDYCAFLDMVASHTGGVVAHAQAYEQEARRAKALAEVDHAKTVFFSNVSHELRTPLTLILGPLEDALREHGGQVPAGQTQMIHRNALRLQKLVNALLDFSRIEAGRMQASYEPTDLARITAELASMFRSAVEQAGLRLRVDCPPLDGPVHVDRDMYEKIVLNLLSNAFKFTLQGEIAVALRDVHDASGADGADGAGGAVELSVSDTGSGIAPQHLPHLFQRFHRIPGKPARTHEGTGIGLAMVQELARLHGGTVTVSSTEGQGSRFTVRLPRGHAHLPAEHRPARPPAAHPQVDEALRWLPGEPAPGTGREARPVRQDMHGAQPARARIVCADDNADMRSYIGQLLEPLHEVEIVGDGRAALASIHRQRPDLVLADVMMPVLDGFELLHALRSDEATRAIPVIMLSARAGQEAQVEGLRAGADDYLVKPFSARELLARIASLLQLARVREQAHAALQANEKKLRAIIDQMPAGVGVSDMSGTMVLSNALMDRFVPRAIPSTLPDRLPRWKGWDDKGQPIAPENWPGKRALRGEVVMPGLEMLHTDDDGREWWMRVSSAPLRDDDGQLMGTCSVIQDITELKRAEHHLKEADRRKDEFLATLAHELRNPLAPISHGLQILKRTASGDDSMRHSHEMLERQVNHMVRMVDDLLEVSRITTGKVQLRKEIVDLNDVLQGVVAASSSVIEAGDHRLHLELPAGPVLLLADPVRLEQMVSNLLNNAAKYSDTGGHIVLAAWTDGAQAVVSVRDNGIGIPPALLGKVFDLFMQVDRNGRRGQGGLGIGLTLVRSLVEMHGGSVQALSEGKGQGSEFRLHLPLPTQAPPLAGQAPHARPEDATSFGRILVVDDNIDAADTLAMLLRLLGAEVEIARDGPGALAMHAAFRPEVVLLDIGLPGMDGLEVARRIRAEHGRDQVVLIALTGWGQEEDLRRSREAGMDHHLVKPVSFDTLERLLAGLRPLP</sequence>
<accession>A0A7T2VZK3</accession>
<dbReference type="Gene3D" id="3.30.450.20">
    <property type="entry name" value="PAS domain"/>
    <property type="match status" value="2"/>
</dbReference>
<dbReference type="PROSITE" id="PS50109">
    <property type="entry name" value="HIS_KIN"/>
    <property type="match status" value="2"/>
</dbReference>
<dbReference type="Gene3D" id="3.40.50.2300">
    <property type="match status" value="2"/>
</dbReference>
<evidence type="ECO:0000256" key="1">
    <source>
        <dbReference type="ARBA" id="ARBA00000085"/>
    </source>
</evidence>
<dbReference type="GO" id="GO:0000155">
    <property type="term" value="F:phosphorelay sensor kinase activity"/>
    <property type="evidence" value="ECO:0007669"/>
    <property type="project" value="InterPro"/>
</dbReference>
<name>A0A7T2VZK3_DELAC</name>